<keyword evidence="1" id="KW-1133">Transmembrane helix</keyword>
<evidence type="ECO:0000256" key="1">
    <source>
        <dbReference type="SAM" id="Phobius"/>
    </source>
</evidence>
<keyword evidence="1" id="KW-0472">Membrane</keyword>
<sequence>MYLLFGVFELNSIKFFSCLYLVMANIAGYQRNRIKKRFLWSACHFNQYHTELIITLVTLFYYYGIIYSGINSKL</sequence>
<proteinExistence type="predicted"/>
<gene>
    <name evidence="2" type="ORF">MEG1DRAFT_03609</name>
</gene>
<feature type="transmembrane region" description="Helical" evidence="1">
    <location>
        <begin position="50"/>
        <end position="70"/>
    </location>
</feature>
<accession>A0A081RSX3</accession>
<dbReference type="Proteomes" id="UP000028002">
    <property type="component" value="Unassembled WGS sequence"/>
</dbReference>
<comment type="caution">
    <text evidence="2">The sequence shown here is derived from an EMBL/GenBank/DDBJ whole genome shotgun (WGS) entry which is preliminary data.</text>
</comment>
<feature type="transmembrane region" description="Helical" evidence="1">
    <location>
        <begin position="12"/>
        <end position="29"/>
    </location>
</feature>
<name>A0A081RSX3_PHOTE</name>
<evidence type="ECO:0000313" key="3">
    <source>
        <dbReference type="Proteomes" id="UP000028002"/>
    </source>
</evidence>
<protein>
    <submittedName>
        <fullName evidence="2">Uncharacterized protein</fullName>
    </submittedName>
</protein>
<reference evidence="2 3" key="1">
    <citation type="submission" date="2014-03" db="EMBL/GenBank/DDBJ databases">
        <title>Draft Genome of Photorhabdus temperata Meg1.</title>
        <authorList>
            <person name="Hurst S.G.IV."/>
            <person name="Morris K."/>
            <person name="Thomas K."/>
            <person name="Tisa L.S."/>
        </authorList>
    </citation>
    <scope>NUCLEOTIDE SEQUENCE [LARGE SCALE GENOMIC DNA]</scope>
    <source>
        <strain evidence="2 3">Meg1</strain>
    </source>
</reference>
<keyword evidence="1" id="KW-0812">Transmembrane</keyword>
<organism evidence="2 3">
    <name type="scientific">Photorhabdus temperata subsp. temperata Meg1</name>
    <dbReference type="NCBI Taxonomy" id="1393735"/>
    <lineage>
        <taxon>Bacteria</taxon>
        <taxon>Pseudomonadati</taxon>
        <taxon>Pseudomonadota</taxon>
        <taxon>Gammaproteobacteria</taxon>
        <taxon>Enterobacterales</taxon>
        <taxon>Morganellaceae</taxon>
        <taxon>Photorhabdus</taxon>
    </lineage>
</organism>
<dbReference type="AlphaFoldDB" id="A0A081RSX3"/>
<dbReference type="EMBL" id="JGVH01000070">
    <property type="protein sequence ID" value="KER01776.1"/>
    <property type="molecule type" value="Genomic_DNA"/>
</dbReference>
<evidence type="ECO:0000313" key="2">
    <source>
        <dbReference type="EMBL" id="KER01776.1"/>
    </source>
</evidence>